<dbReference type="Proteomes" id="UP000887560">
    <property type="component" value="Unplaced"/>
</dbReference>
<keyword evidence="1" id="KW-0732">Signal</keyword>
<dbReference type="AlphaFoldDB" id="A0A915P5D4"/>
<evidence type="ECO:0000256" key="1">
    <source>
        <dbReference type="SAM" id="SignalP"/>
    </source>
</evidence>
<protein>
    <submittedName>
        <fullName evidence="3">Uncharacterized protein</fullName>
    </submittedName>
</protein>
<dbReference type="WBParaSite" id="scf7180000424015.g12029">
    <property type="protein sequence ID" value="scf7180000424015.g12029"/>
    <property type="gene ID" value="scf7180000424015.g12029"/>
</dbReference>
<proteinExistence type="predicted"/>
<evidence type="ECO:0000313" key="3">
    <source>
        <dbReference type="WBParaSite" id="scf7180000424015.g12029"/>
    </source>
</evidence>
<keyword evidence="2" id="KW-1185">Reference proteome</keyword>
<name>A0A915P5D4_9BILA</name>
<sequence length="172" mass="18617">MAILFTSTLLIISLLGITEGVNTGIPSGSSPPSSACETYKGKIEHMPETARKIEWKENTPGGKHLILKKSIQGLDKVTLKIEGKECSASLNNPGTCQVDGQSHAGQLVFVTSKAKIEVDFGEAQIFSGNKCEIEIEKYDRATYVTLIKINGGDFKITPDSPPMPMPCKNMMN</sequence>
<reference evidence="3" key="1">
    <citation type="submission" date="2022-11" db="UniProtKB">
        <authorList>
            <consortium name="WormBaseParasite"/>
        </authorList>
    </citation>
    <scope>IDENTIFICATION</scope>
</reference>
<accession>A0A915P5D4</accession>
<evidence type="ECO:0000313" key="2">
    <source>
        <dbReference type="Proteomes" id="UP000887560"/>
    </source>
</evidence>
<feature type="chain" id="PRO_5037340611" evidence="1">
    <location>
        <begin position="21"/>
        <end position="172"/>
    </location>
</feature>
<feature type="signal peptide" evidence="1">
    <location>
        <begin position="1"/>
        <end position="20"/>
    </location>
</feature>
<organism evidence="2 3">
    <name type="scientific">Meloidogyne floridensis</name>
    <dbReference type="NCBI Taxonomy" id="298350"/>
    <lineage>
        <taxon>Eukaryota</taxon>
        <taxon>Metazoa</taxon>
        <taxon>Ecdysozoa</taxon>
        <taxon>Nematoda</taxon>
        <taxon>Chromadorea</taxon>
        <taxon>Rhabditida</taxon>
        <taxon>Tylenchina</taxon>
        <taxon>Tylenchomorpha</taxon>
        <taxon>Tylenchoidea</taxon>
        <taxon>Meloidogynidae</taxon>
        <taxon>Meloidogyninae</taxon>
        <taxon>Meloidogyne</taxon>
    </lineage>
</organism>